<keyword evidence="2" id="KW-1185">Reference proteome</keyword>
<sequence>MTSSDEDSQYFSDLGYFSFIVLQSNCCGEITDVKIPGSRLTTSIICPTRAITIAGRELCVDPETSKYVADVDKRQIACLKAQTQTLSTHLRLLQYKWLSRQYMTPVK</sequence>
<dbReference type="Proteomes" id="UP001108240">
    <property type="component" value="Unplaced"/>
</dbReference>
<evidence type="ECO:0000313" key="1">
    <source>
        <dbReference type="Ensembl" id="ENSCCRP00000120481.1"/>
    </source>
</evidence>
<reference evidence="1" key="2">
    <citation type="submission" date="2025-09" db="UniProtKB">
        <authorList>
            <consortium name="Ensembl"/>
        </authorList>
    </citation>
    <scope>IDENTIFICATION</scope>
</reference>
<accession>A0A9J7YML0</accession>
<dbReference type="AlphaFoldDB" id="A0A9J7YML0"/>
<dbReference type="GO" id="GO:0008009">
    <property type="term" value="F:chemokine activity"/>
    <property type="evidence" value="ECO:0007669"/>
    <property type="project" value="InterPro"/>
</dbReference>
<dbReference type="SUPFAM" id="SSF54117">
    <property type="entry name" value="Interleukin 8-like chemokines"/>
    <property type="match status" value="1"/>
</dbReference>
<dbReference type="Ensembl" id="ENSCCRT00000135069.1">
    <property type="protein sequence ID" value="ENSCCRP00000120481.1"/>
    <property type="gene ID" value="ENSCCRG00000076607.1"/>
</dbReference>
<name>A0A9J7YML0_CYPCA</name>
<reference evidence="1" key="1">
    <citation type="submission" date="2025-08" db="UniProtKB">
        <authorList>
            <consortium name="Ensembl"/>
        </authorList>
    </citation>
    <scope>IDENTIFICATION</scope>
</reference>
<organism evidence="1 2">
    <name type="scientific">Cyprinus carpio carpio</name>
    <dbReference type="NCBI Taxonomy" id="630221"/>
    <lineage>
        <taxon>Eukaryota</taxon>
        <taxon>Metazoa</taxon>
        <taxon>Chordata</taxon>
        <taxon>Craniata</taxon>
        <taxon>Vertebrata</taxon>
        <taxon>Euteleostomi</taxon>
        <taxon>Actinopterygii</taxon>
        <taxon>Neopterygii</taxon>
        <taxon>Teleostei</taxon>
        <taxon>Ostariophysi</taxon>
        <taxon>Cypriniformes</taxon>
        <taxon>Cyprinidae</taxon>
        <taxon>Cyprininae</taxon>
        <taxon>Cyprinus</taxon>
    </lineage>
</organism>
<dbReference type="InterPro" id="IPR036048">
    <property type="entry name" value="Interleukin_8-like_sf"/>
</dbReference>
<evidence type="ECO:0008006" key="3">
    <source>
        <dbReference type="Google" id="ProtNLM"/>
    </source>
</evidence>
<dbReference type="GO" id="GO:0006955">
    <property type="term" value="P:immune response"/>
    <property type="evidence" value="ECO:0007669"/>
    <property type="project" value="InterPro"/>
</dbReference>
<proteinExistence type="predicted"/>
<protein>
    <recommendedName>
        <fullName evidence="3">Chemokine interleukin-8-like domain-containing protein</fullName>
    </recommendedName>
</protein>
<evidence type="ECO:0000313" key="2">
    <source>
        <dbReference type="Proteomes" id="UP001108240"/>
    </source>
</evidence>
<dbReference type="GO" id="GO:0005576">
    <property type="term" value="C:extracellular region"/>
    <property type="evidence" value="ECO:0007669"/>
    <property type="project" value="InterPro"/>
</dbReference>